<keyword evidence="2" id="KW-0812">Transmembrane</keyword>
<dbReference type="Pfam" id="PF24034">
    <property type="entry name" value="DUF7343"/>
    <property type="match status" value="1"/>
</dbReference>
<sequence length="221" mass="23819">MVINPQIGVGAQLASITSTVSISTSPASASYQGVHAIPSRAILPWVDGRSSGPLSVLQLLRVSSFWETALIAVLFLLISALVGIRMADVLSNRNLEISSLPSLSFSTHTAGETDESIHAPTDDQWASESYLSPETPPRLLSDEGKVVRLLVENNGRIRQHQITDETGWSKSKVSRICSQMHADGTIEKQSVGRENVIVFSEALPDDETRSNEIGSPQSALD</sequence>
<gene>
    <name evidence="4" type="ORF">HYG81_17330</name>
</gene>
<protein>
    <submittedName>
        <fullName evidence="4">MarR family transcriptional regulator</fullName>
    </submittedName>
</protein>
<dbReference type="InterPro" id="IPR055767">
    <property type="entry name" value="DUF7343"/>
</dbReference>
<dbReference type="AlphaFoldDB" id="A0A7D6CND3"/>
<keyword evidence="5" id="KW-1185">Reference proteome</keyword>
<feature type="domain" description="DUF7343" evidence="3">
    <location>
        <begin position="139"/>
        <end position="198"/>
    </location>
</feature>
<dbReference type="KEGG" id="nay:HYG81_17330"/>
<proteinExistence type="predicted"/>
<dbReference type="Gene3D" id="1.10.10.10">
    <property type="entry name" value="Winged helix-like DNA-binding domain superfamily/Winged helix DNA-binding domain"/>
    <property type="match status" value="1"/>
</dbReference>
<reference evidence="4 5" key="1">
    <citation type="submission" date="2020-07" db="EMBL/GenBank/DDBJ databases">
        <title>Natrinema (YPL30) sp. nov. and Haloterrigena xxxxxx (YPL8) sp. nov., isolated from a salt mine.</title>
        <authorList>
            <person name="Cui H."/>
        </authorList>
    </citation>
    <scope>NUCLEOTIDE SEQUENCE [LARGE SCALE GENOMIC DNA]</scope>
    <source>
        <strain evidence="4 5">YPL13</strain>
    </source>
</reference>
<evidence type="ECO:0000313" key="5">
    <source>
        <dbReference type="Proteomes" id="UP000510869"/>
    </source>
</evidence>
<feature type="compositionally biased region" description="Polar residues" evidence="1">
    <location>
        <begin position="211"/>
        <end position="221"/>
    </location>
</feature>
<feature type="region of interest" description="Disordered" evidence="1">
    <location>
        <begin position="202"/>
        <end position="221"/>
    </location>
</feature>
<feature type="region of interest" description="Disordered" evidence="1">
    <location>
        <begin position="111"/>
        <end position="139"/>
    </location>
</feature>
<dbReference type="EMBL" id="CP059154">
    <property type="protein sequence ID" value="QLK25817.1"/>
    <property type="molecule type" value="Genomic_DNA"/>
</dbReference>
<dbReference type="InterPro" id="IPR036390">
    <property type="entry name" value="WH_DNA-bd_sf"/>
</dbReference>
<dbReference type="OrthoDB" id="27885at2157"/>
<name>A0A7D6CND3_9EURY</name>
<evidence type="ECO:0000313" key="4">
    <source>
        <dbReference type="EMBL" id="QLK25817.1"/>
    </source>
</evidence>
<evidence type="ECO:0000256" key="2">
    <source>
        <dbReference type="SAM" id="Phobius"/>
    </source>
</evidence>
<organism evidence="4 5">
    <name type="scientific">Natrinema zhouii</name>
    <dbReference type="NCBI Taxonomy" id="1710539"/>
    <lineage>
        <taxon>Archaea</taxon>
        <taxon>Methanobacteriati</taxon>
        <taxon>Methanobacteriota</taxon>
        <taxon>Stenosarchaea group</taxon>
        <taxon>Halobacteria</taxon>
        <taxon>Halobacteriales</taxon>
        <taxon>Natrialbaceae</taxon>
        <taxon>Natrinema</taxon>
    </lineage>
</organism>
<feature type="transmembrane region" description="Helical" evidence="2">
    <location>
        <begin position="64"/>
        <end position="84"/>
    </location>
</feature>
<evidence type="ECO:0000259" key="3">
    <source>
        <dbReference type="Pfam" id="PF24034"/>
    </source>
</evidence>
<accession>A0A7D6CND3</accession>
<dbReference type="InterPro" id="IPR036388">
    <property type="entry name" value="WH-like_DNA-bd_sf"/>
</dbReference>
<keyword evidence="2" id="KW-0472">Membrane</keyword>
<dbReference type="SUPFAM" id="SSF46785">
    <property type="entry name" value="Winged helix' DNA-binding domain"/>
    <property type="match status" value="1"/>
</dbReference>
<evidence type="ECO:0000256" key="1">
    <source>
        <dbReference type="SAM" id="MobiDB-lite"/>
    </source>
</evidence>
<dbReference type="Proteomes" id="UP000510869">
    <property type="component" value="Chromosome"/>
</dbReference>
<keyword evidence="2" id="KW-1133">Transmembrane helix</keyword>